<dbReference type="InterPro" id="IPR011738">
    <property type="entry name" value="Phage_CHP"/>
</dbReference>
<dbReference type="CDD" id="cd08054">
    <property type="entry name" value="gp6"/>
    <property type="match status" value="1"/>
</dbReference>
<evidence type="ECO:0000313" key="2">
    <source>
        <dbReference type="Proteomes" id="UP000192790"/>
    </source>
</evidence>
<dbReference type="EMBL" id="FWXW01000001">
    <property type="protein sequence ID" value="SMC38531.1"/>
    <property type="molecule type" value="Genomic_DNA"/>
</dbReference>
<evidence type="ECO:0008006" key="3">
    <source>
        <dbReference type="Google" id="ProtNLM"/>
    </source>
</evidence>
<accession>A0A1W1YRT2</accession>
<proteinExistence type="predicted"/>
<dbReference type="OrthoDB" id="5654at2"/>
<sequence>MLDYKIITAVTTEPVTLAEAKLHLRANSESFSDGIATSQSIAPGSHTIAASYGTVGAAVDVLGYFSAVNLNAGACETGGSVAAKIQESDDFVTWTDFTGGAFTTVTEANDNSVQEIEYTGGKQYIRVAATVAGAACEFSADVITVTGEDAEDSLISDLVTAAREYCEAFTGRALAPQTLEAYLDRFPCRNHIELPMPPLQSVTSVKYKDSSGTETTMTADTEYIVDVDSTVGRIVLPYGVTWPSFTAWTVNPIRVRYTAGYSATNPMPKTIKQAMLLLICHWYDHKSAVGDVGGRMELAVHALLSLHRVRWFG</sequence>
<keyword evidence="2" id="KW-1185">Reference proteome</keyword>
<reference evidence="1 2" key="1">
    <citation type="submission" date="2017-04" db="EMBL/GenBank/DDBJ databases">
        <authorList>
            <person name="Afonso C.L."/>
            <person name="Miller P.J."/>
            <person name="Scott M.A."/>
            <person name="Spackman E."/>
            <person name="Goraichik I."/>
            <person name="Dimitrov K.M."/>
            <person name="Suarez D.L."/>
            <person name="Swayne D.E."/>
        </authorList>
    </citation>
    <scope>NUCLEOTIDE SEQUENCE [LARGE SCALE GENOMIC DNA]</scope>
    <source>
        <strain evidence="1 2">DSM 12816</strain>
    </source>
</reference>
<protein>
    <recommendedName>
        <fullName evidence="3">Phage gp6-like head-tail connector protein</fullName>
    </recommendedName>
</protein>
<gene>
    <name evidence="1" type="ORF">SAMN02745168_0636</name>
</gene>
<dbReference type="AlphaFoldDB" id="A0A1W1YRT2"/>
<dbReference type="Gene3D" id="1.10.3230.30">
    <property type="entry name" value="Phage gp6-like head-tail connector protein"/>
    <property type="match status" value="1"/>
</dbReference>
<organism evidence="1 2">
    <name type="scientific">Papillibacter cinnamivorans DSM 12816</name>
    <dbReference type="NCBI Taxonomy" id="1122930"/>
    <lineage>
        <taxon>Bacteria</taxon>
        <taxon>Bacillati</taxon>
        <taxon>Bacillota</taxon>
        <taxon>Clostridia</taxon>
        <taxon>Eubacteriales</taxon>
        <taxon>Oscillospiraceae</taxon>
        <taxon>Papillibacter</taxon>
    </lineage>
</organism>
<dbReference type="NCBIfam" id="TIGR02215">
    <property type="entry name" value="phage_chp_gp8"/>
    <property type="match status" value="1"/>
</dbReference>
<dbReference type="STRING" id="1122930.SAMN02745168_0636"/>
<dbReference type="InterPro" id="IPR006450">
    <property type="entry name" value="Phage_HK97_gp6-like"/>
</dbReference>
<evidence type="ECO:0000313" key="1">
    <source>
        <dbReference type="EMBL" id="SMC38531.1"/>
    </source>
</evidence>
<dbReference type="RefSeq" id="WP_159447987.1">
    <property type="nucleotide sequence ID" value="NZ_FWXW01000001.1"/>
</dbReference>
<dbReference type="NCBIfam" id="TIGR01560">
    <property type="entry name" value="put_DNA_pack"/>
    <property type="match status" value="1"/>
</dbReference>
<dbReference type="Proteomes" id="UP000192790">
    <property type="component" value="Unassembled WGS sequence"/>
</dbReference>
<name>A0A1W1YRT2_9FIRM</name>